<evidence type="ECO:0000313" key="1">
    <source>
        <dbReference type="EMBL" id="MBX10184.1"/>
    </source>
</evidence>
<accession>A0A2P2KWU1</accession>
<reference evidence="1" key="1">
    <citation type="submission" date="2018-02" db="EMBL/GenBank/DDBJ databases">
        <title>Rhizophora mucronata_Transcriptome.</title>
        <authorList>
            <person name="Meera S.P."/>
            <person name="Sreeshan A."/>
            <person name="Augustine A."/>
        </authorList>
    </citation>
    <scope>NUCLEOTIDE SEQUENCE</scope>
    <source>
        <tissue evidence="1">Leaf</tissue>
    </source>
</reference>
<dbReference type="AlphaFoldDB" id="A0A2P2KWU1"/>
<organism evidence="1">
    <name type="scientific">Rhizophora mucronata</name>
    <name type="common">Asiatic mangrove</name>
    <dbReference type="NCBI Taxonomy" id="61149"/>
    <lineage>
        <taxon>Eukaryota</taxon>
        <taxon>Viridiplantae</taxon>
        <taxon>Streptophyta</taxon>
        <taxon>Embryophyta</taxon>
        <taxon>Tracheophyta</taxon>
        <taxon>Spermatophyta</taxon>
        <taxon>Magnoliopsida</taxon>
        <taxon>eudicotyledons</taxon>
        <taxon>Gunneridae</taxon>
        <taxon>Pentapetalae</taxon>
        <taxon>rosids</taxon>
        <taxon>fabids</taxon>
        <taxon>Malpighiales</taxon>
        <taxon>Rhizophoraceae</taxon>
        <taxon>Rhizophora</taxon>
    </lineage>
</organism>
<dbReference type="EMBL" id="GGEC01029700">
    <property type="protein sequence ID" value="MBX10184.1"/>
    <property type="molecule type" value="Transcribed_RNA"/>
</dbReference>
<name>A0A2P2KWU1_RHIMU</name>
<sequence>MGDLSLYLPKNKFAVILTLFT</sequence>
<proteinExistence type="predicted"/>
<protein>
    <submittedName>
        <fullName evidence="1">Uncharacterized protein</fullName>
    </submittedName>
</protein>